<gene>
    <name evidence="6" type="primary">folN</name>
    <name evidence="6" type="ORF">BTBSAS_100084</name>
</gene>
<name>A0A2X0QD67_BROTH</name>
<evidence type="ECO:0000256" key="4">
    <source>
        <dbReference type="PIRSR" id="PIRSR006806-1"/>
    </source>
</evidence>
<dbReference type="NCBIfam" id="TIGR02727">
    <property type="entry name" value="MTHFS_bact"/>
    <property type="match status" value="1"/>
</dbReference>
<evidence type="ECO:0000256" key="3">
    <source>
        <dbReference type="ARBA" id="ARBA00022840"/>
    </source>
</evidence>
<dbReference type="RefSeq" id="WP_120487267.1">
    <property type="nucleotide sequence ID" value="NZ_CBCPKC010000002.1"/>
</dbReference>
<dbReference type="PIRSF" id="PIRSF006806">
    <property type="entry name" value="FTHF_cligase"/>
    <property type="match status" value="1"/>
</dbReference>
<dbReference type="InterPro" id="IPR024185">
    <property type="entry name" value="FTHF_cligase-like_sf"/>
</dbReference>
<feature type="binding site" evidence="4">
    <location>
        <begin position="4"/>
        <end position="8"/>
    </location>
    <ligand>
        <name>ATP</name>
        <dbReference type="ChEBI" id="CHEBI:30616"/>
    </ligand>
</feature>
<keyword evidence="2 4" id="KW-0547">Nucleotide-binding</keyword>
<evidence type="ECO:0000313" key="7">
    <source>
        <dbReference type="Proteomes" id="UP000270190"/>
    </source>
</evidence>
<dbReference type="InterPro" id="IPR037171">
    <property type="entry name" value="NagB/RpiA_transferase-like"/>
</dbReference>
<organism evidence="6 7">
    <name type="scientific">Brochothrix thermosphacta</name>
    <name type="common">Microbacterium thermosphactum</name>
    <dbReference type="NCBI Taxonomy" id="2756"/>
    <lineage>
        <taxon>Bacteria</taxon>
        <taxon>Bacillati</taxon>
        <taxon>Bacillota</taxon>
        <taxon>Bacilli</taxon>
        <taxon>Bacillales</taxon>
        <taxon>Listeriaceae</taxon>
        <taxon>Brochothrix</taxon>
    </lineage>
</organism>
<feature type="binding site" evidence="4">
    <location>
        <position position="50"/>
    </location>
    <ligand>
        <name>substrate</name>
    </ligand>
</feature>
<keyword evidence="3 4" id="KW-0067">ATP-binding</keyword>
<dbReference type="SUPFAM" id="SSF100950">
    <property type="entry name" value="NagB/RpiA/CoA transferase-like"/>
    <property type="match status" value="1"/>
</dbReference>
<feature type="binding site" evidence="4">
    <location>
        <position position="55"/>
    </location>
    <ligand>
        <name>substrate</name>
    </ligand>
</feature>
<feature type="binding site" evidence="4">
    <location>
        <begin position="132"/>
        <end position="140"/>
    </location>
    <ligand>
        <name>ATP</name>
        <dbReference type="ChEBI" id="CHEBI:30616"/>
    </ligand>
</feature>
<protein>
    <recommendedName>
        <fullName evidence="5">5-formyltetrahydrofolate cyclo-ligase</fullName>
        <ecNumber evidence="5">6.3.3.2</ecNumber>
    </recommendedName>
</protein>
<dbReference type="AlphaFoldDB" id="A0A2X0QD67"/>
<dbReference type="GO" id="GO:0005524">
    <property type="term" value="F:ATP binding"/>
    <property type="evidence" value="ECO:0007669"/>
    <property type="project" value="UniProtKB-KW"/>
</dbReference>
<comment type="catalytic activity">
    <reaction evidence="5">
        <text>(6S)-5-formyl-5,6,7,8-tetrahydrofolate + ATP = (6R)-5,10-methenyltetrahydrofolate + ADP + phosphate</text>
        <dbReference type="Rhea" id="RHEA:10488"/>
        <dbReference type="ChEBI" id="CHEBI:30616"/>
        <dbReference type="ChEBI" id="CHEBI:43474"/>
        <dbReference type="ChEBI" id="CHEBI:57455"/>
        <dbReference type="ChEBI" id="CHEBI:57457"/>
        <dbReference type="ChEBI" id="CHEBI:456216"/>
        <dbReference type="EC" id="6.3.3.2"/>
    </reaction>
</comment>
<evidence type="ECO:0000256" key="5">
    <source>
        <dbReference type="RuleBase" id="RU361279"/>
    </source>
</evidence>
<dbReference type="Gene3D" id="3.40.50.10420">
    <property type="entry name" value="NagB/RpiA/CoA transferase-like"/>
    <property type="match status" value="1"/>
</dbReference>
<evidence type="ECO:0000256" key="1">
    <source>
        <dbReference type="ARBA" id="ARBA00010638"/>
    </source>
</evidence>
<comment type="similarity">
    <text evidence="1 5">Belongs to the 5-formyltetrahydrofolate cyclo-ligase family.</text>
</comment>
<evidence type="ECO:0000256" key="2">
    <source>
        <dbReference type="ARBA" id="ARBA00022741"/>
    </source>
</evidence>
<evidence type="ECO:0000313" key="6">
    <source>
        <dbReference type="EMBL" id="SPP26615.1"/>
    </source>
</evidence>
<accession>A0A2X0QD67</accession>
<dbReference type="GO" id="GO:0035999">
    <property type="term" value="P:tetrahydrofolate interconversion"/>
    <property type="evidence" value="ECO:0007669"/>
    <property type="project" value="TreeGrafter"/>
</dbReference>
<keyword evidence="5" id="KW-0479">Metal-binding</keyword>
<dbReference type="GO" id="GO:0030272">
    <property type="term" value="F:5-formyltetrahydrofolate cyclo-ligase activity"/>
    <property type="evidence" value="ECO:0007669"/>
    <property type="project" value="UniProtKB-EC"/>
</dbReference>
<dbReference type="PANTHER" id="PTHR23407">
    <property type="entry name" value="ATPASE INHIBITOR/5-FORMYLTETRAHYDROFOLATE CYCLO-LIGASE"/>
    <property type="match status" value="1"/>
</dbReference>
<sequence length="180" mass="20569">MSLKKQLRQEVLAHLSALSQTQRSEKQASLYKQLFDSLEWQQAKTIAVTISKQPECETRPVIEQAWKEGKGVFIPRTVTNGRLMEFCSYTHKTDTRDVYGLQEPLLEAISTSKDSIDLILVPGVVYHQNGYRIGFGGGYYDRYLADYRGKTVSLVFEEQLSDKVVAERYDIAVQRLIISN</sequence>
<proteinExistence type="inferred from homology"/>
<dbReference type="PANTHER" id="PTHR23407:SF1">
    <property type="entry name" value="5-FORMYLTETRAHYDROFOLATE CYCLO-LIGASE"/>
    <property type="match status" value="1"/>
</dbReference>
<reference evidence="7" key="1">
    <citation type="submission" date="2018-04" db="EMBL/GenBank/DDBJ databases">
        <authorList>
            <person name="Illikoud N."/>
        </authorList>
    </citation>
    <scope>NUCLEOTIDE SEQUENCE [LARGE SCALE GENOMIC DNA]</scope>
</reference>
<dbReference type="InterPro" id="IPR002698">
    <property type="entry name" value="FTHF_cligase"/>
</dbReference>
<keyword evidence="6" id="KW-0436">Ligase</keyword>
<dbReference type="EC" id="6.3.3.2" evidence="5"/>
<keyword evidence="5" id="KW-0460">Magnesium</keyword>
<dbReference type="GO" id="GO:0046872">
    <property type="term" value="F:metal ion binding"/>
    <property type="evidence" value="ECO:0007669"/>
    <property type="project" value="UniProtKB-KW"/>
</dbReference>
<dbReference type="Pfam" id="PF01812">
    <property type="entry name" value="5-FTHF_cyc-lig"/>
    <property type="match status" value="1"/>
</dbReference>
<comment type="cofactor">
    <cofactor evidence="5">
        <name>Mg(2+)</name>
        <dbReference type="ChEBI" id="CHEBI:18420"/>
    </cofactor>
</comment>
<dbReference type="EMBL" id="OUNC01000002">
    <property type="protein sequence ID" value="SPP26615.1"/>
    <property type="molecule type" value="Genomic_DNA"/>
</dbReference>
<dbReference type="Proteomes" id="UP000270190">
    <property type="component" value="Unassembled WGS sequence"/>
</dbReference>
<dbReference type="GO" id="GO:0009396">
    <property type="term" value="P:folic acid-containing compound biosynthetic process"/>
    <property type="evidence" value="ECO:0007669"/>
    <property type="project" value="TreeGrafter"/>
</dbReference>